<dbReference type="Gene3D" id="3.40.50.300">
    <property type="entry name" value="P-loop containing nucleotide triphosphate hydrolases"/>
    <property type="match status" value="1"/>
</dbReference>
<name>A0A6L8MNW3_9BURK</name>
<evidence type="ECO:0000313" key="3">
    <source>
        <dbReference type="EMBL" id="MYM83991.1"/>
    </source>
</evidence>
<dbReference type="InterPro" id="IPR050445">
    <property type="entry name" value="Bact_polysacc_biosynth/exp"/>
</dbReference>
<dbReference type="GO" id="GO:0005886">
    <property type="term" value="C:plasma membrane"/>
    <property type="evidence" value="ECO:0007669"/>
    <property type="project" value="TreeGrafter"/>
</dbReference>
<protein>
    <submittedName>
        <fullName evidence="3">Chain length determinant protein tyrosine kinase EpsG</fullName>
    </submittedName>
</protein>
<dbReference type="EMBL" id="WWCP01000026">
    <property type="protein sequence ID" value="MYM83991.1"/>
    <property type="molecule type" value="Genomic_DNA"/>
</dbReference>
<dbReference type="NCBIfam" id="TIGR03029">
    <property type="entry name" value="EpsG"/>
    <property type="match status" value="1"/>
</dbReference>
<organism evidence="3 4">
    <name type="scientific">Duganella lactea</name>
    <dbReference type="NCBI Taxonomy" id="2692173"/>
    <lineage>
        <taxon>Bacteria</taxon>
        <taxon>Pseudomonadati</taxon>
        <taxon>Pseudomonadota</taxon>
        <taxon>Betaproteobacteria</taxon>
        <taxon>Burkholderiales</taxon>
        <taxon>Oxalobacteraceae</taxon>
        <taxon>Telluria group</taxon>
        <taxon>Duganella</taxon>
    </lineage>
</organism>
<dbReference type="InterPro" id="IPR027417">
    <property type="entry name" value="P-loop_NTPase"/>
</dbReference>
<keyword evidence="3" id="KW-0808">Transferase</keyword>
<dbReference type="AlphaFoldDB" id="A0A6L8MNW3"/>
<sequence length="292" mass="30950">MTITPHNVSSIPPTQRKGDASMGGLLLAAGKITPENAERVLRMQHELGIRFGEAAQRLGLITEQDVQQVLARQFDYPYLPEGQSKVSSELAAAFRPFSPQVEALRAIRSQLMLGWFSGANKALAIVGVNPGDGVSLFAANLAVVFSQLGENTLLVDANLRQPRQSEIFGLPERAGLSDILAGRAGVDAVARIDDFVSLSVLAAGTLPPNPQELLSRAAFTSLNATLAQHHDVVLYDVPAYANGADLLSIAARAGGVLVVARKNQTLLGDIQIMTEHLAQSGAKVVGSVLVDF</sequence>
<keyword evidence="1" id="KW-0547">Nucleotide-binding</keyword>
<gene>
    <name evidence="3" type="primary">epsG</name>
    <name evidence="3" type="ORF">GTP44_18795</name>
</gene>
<dbReference type="GO" id="GO:0004713">
    <property type="term" value="F:protein tyrosine kinase activity"/>
    <property type="evidence" value="ECO:0007669"/>
    <property type="project" value="TreeGrafter"/>
</dbReference>
<evidence type="ECO:0000313" key="4">
    <source>
        <dbReference type="Proteomes" id="UP000474565"/>
    </source>
</evidence>
<keyword evidence="2" id="KW-0067">ATP-binding</keyword>
<evidence type="ECO:0000256" key="2">
    <source>
        <dbReference type="ARBA" id="ARBA00022840"/>
    </source>
</evidence>
<reference evidence="3 4" key="1">
    <citation type="submission" date="2019-12" db="EMBL/GenBank/DDBJ databases">
        <title>Novel species isolated from a subtropical stream in China.</title>
        <authorList>
            <person name="Lu H."/>
        </authorList>
    </citation>
    <scope>NUCLEOTIDE SEQUENCE [LARGE SCALE GENOMIC DNA]</scope>
    <source>
        <strain evidence="3 4">FT50W</strain>
    </source>
</reference>
<proteinExistence type="predicted"/>
<dbReference type="GO" id="GO:0005524">
    <property type="term" value="F:ATP binding"/>
    <property type="evidence" value="ECO:0007669"/>
    <property type="project" value="UniProtKB-KW"/>
</dbReference>
<dbReference type="InterPro" id="IPR005702">
    <property type="entry name" value="Wzc-like_C"/>
</dbReference>
<dbReference type="SUPFAM" id="SSF52540">
    <property type="entry name" value="P-loop containing nucleoside triphosphate hydrolases"/>
    <property type="match status" value="1"/>
</dbReference>
<dbReference type="PANTHER" id="PTHR32309">
    <property type="entry name" value="TYROSINE-PROTEIN KINASE"/>
    <property type="match status" value="1"/>
</dbReference>
<dbReference type="InterPro" id="IPR037257">
    <property type="entry name" value="T2SS_E_N_sf"/>
</dbReference>
<dbReference type="NCBIfam" id="TIGR01007">
    <property type="entry name" value="eps_fam"/>
    <property type="match status" value="1"/>
</dbReference>
<dbReference type="Proteomes" id="UP000474565">
    <property type="component" value="Unassembled WGS sequence"/>
</dbReference>
<dbReference type="PANTHER" id="PTHR32309:SF13">
    <property type="entry name" value="FERRIC ENTEROBACTIN TRANSPORT PROTEIN FEPE"/>
    <property type="match status" value="1"/>
</dbReference>
<dbReference type="SUPFAM" id="SSF160246">
    <property type="entry name" value="EspE N-terminal domain-like"/>
    <property type="match status" value="1"/>
</dbReference>
<accession>A0A6L8MNW3</accession>
<keyword evidence="3" id="KW-0418">Kinase</keyword>
<dbReference type="CDD" id="cd05387">
    <property type="entry name" value="BY-kinase"/>
    <property type="match status" value="1"/>
</dbReference>
<dbReference type="RefSeq" id="WP_161020626.1">
    <property type="nucleotide sequence ID" value="NZ_WWCP01000026.1"/>
</dbReference>
<evidence type="ECO:0000256" key="1">
    <source>
        <dbReference type="ARBA" id="ARBA00022741"/>
    </source>
</evidence>
<comment type="caution">
    <text evidence="3">The sequence shown here is derived from an EMBL/GenBank/DDBJ whole genome shotgun (WGS) entry which is preliminary data.</text>
</comment>
<dbReference type="InterPro" id="IPR017479">
    <property type="entry name" value="Tyr_kinase_chain_length_EpsG"/>
</dbReference>